<keyword evidence="6" id="KW-1185">Reference proteome</keyword>
<dbReference type="Proteomes" id="UP001596116">
    <property type="component" value="Unassembled WGS sequence"/>
</dbReference>
<dbReference type="Gene3D" id="3.40.309.10">
    <property type="entry name" value="Aldehyde Dehydrogenase, Chain A, domain 2"/>
    <property type="match status" value="1"/>
</dbReference>
<dbReference type="CDD" id="cd07112">
    <property type="entry name" value="ALDH_GABALDH-PuuC"/>
    <property type="match status" value="1"/>
</dbReference>
<protein>
    <submittedName>
        <fullName evidence="5">Aldehyde dehydrogenase</fullName>
    </submittedName>
</protein>
<evidence type="ECO:0000256" key="1">
    <source>
        <dbReference type="ARBA" id="ARBA00023002"/>
    </source>
</evidence>
<feature type="active site" evidence="2">
    <location>
        <position position="265"/>
    </location>
</feature>
<organism evidence="5 6">
    <name type="scientific">Hyphococcus aureus</name>
    <dbReference type="NCBI Taxonomy" id="2666033"/>
    <lineage>
        <taxon>Bacteria</taxon>
        <taxon>Pseudomonadati</taxon>
        <taxon>Pseudomonadota</taxon>
        <taxon>Alphaproteobacteria</taxon>
        <taxon>Parvularculales</taxon>
        <taxon>Parvularculaceae</taxon>
        <taxon>Hyphococcus</taxon>
    </lineage>
</organism>
<dbReference type="InterPro" id="IPR016161">
    <property type="entry name" value="Ald_DH/histidinol_DH"/>
</dbReference>
<feature type="domain" description="Aldehyde dehydrogenase" evidence="4">
    <location>
        <begin position="29"/>
        <end position="491"/>
    </location>
</feature>
<dbReference type="InterPro" id="IPR016162">
    <property type="entry name" value="Ald_DH_N"/>
</dbReference>
<dbReference type="Pfam" id="PF00171">
    <property type="entry name" value="Aldedh"/>
    <property type="match status" value="1"/>
</dbReference>
<dbReference type="InterPro" id="IPR015590">
    <property type="entry name" value="Aldehyde_DH_dom"/>
</dbReference>
<dbReference type="Gene3D" id="3.40.605.10">
    <property type="entry name" value="Aldehyde Dehydrogenase, Chain A, domain 1"/>
    <property type="match status" value="1"/>
</dbReference>
<evidence type="ECO:0000313" key="6">
    <source>
        <dbReference type="Proteomes" id="UP001596116"/>
    </source>
</evidence>
<dbReference type="InterPro" id="IPR016163">
    <property type="entry name" value="Ald_DH_C"/>
</dbReference>
<evidence type="ECO:0000313" key="5">
    <source>
        <dbReference type="EMBL" id="MFC6036428.1"/>
    </source>
</evidence>
<dbReference type="InterPro" id="IPR016160">
    <property type="entry name" value="Ald_DH_CS_CYS"/>
</dbReference>
<accession>A0ABW1L0C1</accession>
<evidence type="ECO:0000256" key="2">
    <source>
        <dbReference type="PROSITE-ProRule" id="PRU10007"/>
    </source>
</evidence>
<dbReference type="PROSITE" id="PS00070">
    <property type="entry name" value="ALDEHYDE_DEHYDR_CYS"/>
    <property type="match status" value="1"/>
</dbReference>
<keyword evidence="1 3" id="KW-0560">Oxidoreductase</keyword>
<reference evidence="5 6" key="1">
    <citation type="submission" date="2024-09" db="EMBL/GenBank/DDBJ databases">
        <authorList>
            <person name="Zhang Z.-H."/>
        </authorList>
    </citation>
    <scope>NUCLEOTIDE SEQUENCE [LARGE SCALE GENOMIC DNA]</scope>
    <source>
        <strain evidence="5 6">HHTR114</strain>
    </source>
</reference>
<dbReference type="PROSITE" id="PS00687">
    <property type="entry name" value="ALDEHYDE_DEHYDR_GLU"/>
    <property type="match status" value="1"/>
</dbReference>
<comment type="caution">
    <text evidence="5">The sequence shown here is derived from an EMBL/GenBank/DDBJ whole genome shotgun (WGS) entry which is preliminary data.</text>
</comment>
<dbReference type="SUPFAM" id="SSF53720">
    <property type="entry name" value="ALDH-like"/>
    <property type="match status" value="1"/>
</dbReference>
<proteinExistence type="inferred from homology"/>
<sequence>MTFADSVARARGGVNIQTGAFINGAFRPARSGETMACITPIDGSELGQLSACDAADIDDAVAAARASFETGHWRKMAPRAKRDVMLAFAQKIDDNAAELALLETLDMGKPLANTTRADIPLVAQAIRYYAEAIDKVNDELGPSPHNAVSMIVREPMGVVGAVVPWNFPLLMASWKFAPALATGNSIVIKPAEQASLTMLRTAELAMEAGLPEGVLNVVPGLGEKAGKALALHMDVDGIVFTGSTAVGKLIMGYAAQSNLKRVALECGGKSPQIVMEDCPDFEAAAQAAAWGVFYDQGQVCTAATRLLVQNSIKKDFLEKVAAIAKDLKPGDPLDPETSFGAMVDEGQMNTVLSYVDKGKAEGARLICGGERALGNSGGFYVAPTIFDGVDNKMTIAQEEIFGPVISAIGFDDFDDAMKIGNDTIYGLAAGVWTSDIDKAMRAARTLRAGNVWVNNWDGSDITTPFGGFKQSGFGRDRSLHALDKYTELKTIWIELRK</sequence>
<dbReference type="InterPro" id="IPR029510">
    <property type="entry name" value="Ald_DH_CS_GLU"/>
</dbReference>
<gene>
    <name evidence="5" type="ORF">ACFMB1_12805</name>
</gene>
<evidence type="ECO:0000259" key="4">
    <source>
        <dbReference type="Pfam" id="PF00171"/>
    </source>
</evidence>
<dbReference type="RefSeq" id="WP_379882340.1">
    <property type="nucleotide sequence ID" value="NZ_JBHPON010000002.1"/>
</dbReference>
<dbReference type="PANTHER" id="PTHR11699">
    <property type="entry name" value="ALDEHYDE DEHYDROGENASE-RELATED"/>
    <property type="match status" value="1"/>
</dbReference>
<comment type="similarity">
    <text evidence="3">Belongs to the aldehyde dehydrogenase family.</text>
</comment>
<name>A0ABW1L0C1_9PROT</name>
<dbReference type="EMBL" id="JBHPON010000002">
    <property type="protein sequence ID" value="MFC6036428.1"/>
    <property type="molecule type" value="Genomic_DNA"/>
</dbReference>
<evidence type="ECO:0000256" key="3">
    <source>
        <dbReference type="RuleBase" id="RU003345"/>
    </source>
</evidence>